<dbReference type="GO" id="GO:0000049">
    <property type="term" value="F:tRNA binding"/>
    <property type="evidence" value="ECO:0007669"/>
    <property type="project" value="UniProtKB-KW"/>
</dbReference>
<dbReference type="EMBL" id="UINC01001042">
    <property type="protein sequence ID" value="SUZ68740.1"/>
    <property type="molecule type" value="Genomic_DNA"/>
</dbReference>
<reference evidence="6" key="1">
    <citation type="submission" date="2018-05" db="EMBL/GenBank/DDBJ databases">
        <authorList>
            <person name="Lanie J.A."/>
            <person name="Ng W.-L."/>
            <person name="Kazmierczak K.M."/>
            <person name="Andrzejewski T.M."/>
            <person name="Davidsen T.M."/>
            <person name="Wayne K.J."/>
            <person name="Tettelin H."/>
            <person name="Glass J.I."/>
            <person name="Rusch D."/>
            <person name="Podicherti R."/>
            <person name="Tsui H.-C.T."/>
            <person name="Winkler M.E."/>
        </authorList>
    </citation>
    <scope>NUCLEOTIDE SEQUENCE</scope>
</reference>
<evidence type="ECO:0000256" key="3">
    <source>
        <dbReference type="ARBA" id="ARBA00022801"/>
    </source>
</evidence>
<comment type="similarity">
    <text evidence="5">Belongs to the PTH family.</text>
</comment>
<dbReference type="HAMAP" id="MF_00083">
    <property type="entry name" value="Pept_tRNA_hydro_bact"/>
    <property type="match status" value="1"/>
</dbReference>
<evidence type="ECO:0000313" key="6">
    <source>
        <dbReference type="EMBL" id="SUZ68740.1"/>
    </source>
</evidence>
<keyword evidence="2" id="KW-0820">tRNA-binding</keyword>
<dbReference type="InterPro" id="IPR018171">
    <property type="entry name" value="Pept_tRNA_hydro_CS"/>
</dbReference>
<accession>A0A381PP75</accession>
<evidence type="ECO:0000256" key="5">
    <source>
        <dbReference type="ARBA" id="ARBA00038063"/>
    </source>
</evidence>
<sequence length="203" mass="21569">MLRRSRTERTGEPAAWMVVGLGNPGEEYAGTRHNLGAVVVTMLADRLGGSLRRSRELALSCEVHIGGQRVALALPQTFMNESGQSVGRLVRRHGVDDPSRIVVVHDELDLPVGSLRVKAGGGLAGHNGLKSITAHLKTQDYVRVRIGVGRPPGRRSGADHVLRRPPKAEAAELAVVVGEAVDAVETILTEGVDATMGRFNAGP</sequence>
<organism evidence="6">
    <name type="scientific">marine metagenome</name>
    <dbReference type="NCBI Taxonomy" id="408172"/>
    <lineage>
        <taxon>unclassified sequences</taxon>
        <taxon>metagenomes</taxon>
        <taxon>ecological metagenomes</taxon>
    </lineage>
</organism>
<evidence type="ECO:0000256" key="1">
    <source>
        <dbReference type="ARBA" id="ARBA00013260"/>
    </source>
</evidence>
<dbReference type="EC" id="3.1.1.29" evidence="1"/>
<dbReference type="InterPro" id="IPR001328">
    <property type="entry name" value="Pept_tRNA_hydro"/>
</dbReference>
<dbReference type="PROSITE" id="PS01196">
    <property type="entry name" value="PEPT_TRNA_HYDROL_2"/>
    <property type="match status" value="1"/>
</dbReference>
<dbReference type="InterPro" id="IPR036416">
    <property type="entry name" value="Pept_tRNA_hydro_sf"/>
</dbReference>
<dbReference type="Gene3D" id="3.40.50.1470">
    <property type="entry name" value="Peptidyl-tRNA hydrolase"/>
    <property type="match status" value="1"/>
</dbReference>
<proteinExistence type="inferred from homology"/>
<dbReference type="PANTHER" id="PTHR17224:SF1">
    <property type="entry name" value="PEPTIDYL-TRNA HYDROLASE"/>
    <property type="match status" value="1"/>
</dbReference>
<name>A0A381PP75_9ZZZZ</name>
<dbReference type="PANTHER" id="PTHR17224">
    <property type="entry name" value="PEPTIDYL-TRNA HYDROLASE"/>
    <property type="match status" value="1"/>
</dbReference>
<keyword evidence="4" id="KW-0694">RNA-binding</keyword>
<dbReference type="NCBIfam" id="TIGR00447">
    <property type="entry name" value="pth"/>
    <property type="match status" value="1"/>
</dbReference>
<gene>
    <name evidence="6" type="ORF">METZ01_LOCUS21594</name>
</gene>
<dbReference type="FunFam" id="3.40.50.1470:FF:000001">
    <property type="entry name" value="Peptidyl-tRNA hydrolase"/>
    <property type="match status" value="1"/>
</dbReference>
<protein>
    <recommendedName>
        <fullName evidence="1">peptidyl-tRNA hydrolase</fullName>
        <ecNumber evidence="1">3.1.1.29</ecNumber>
    </recommendedName>
</protein>
<dbReference type="GO" id="GO:0004045">
    <property type="term" value="F:peptidyl-tRNA hydrolase activity"/>
    <property type="evidence" value="ECO:0007669"/>
    <property type="project" value="UniProtKB-EC"/>
</dbReference>
<dbReference type="SUPFAM" id="SSF53178">
    <property type="entry name" value="Peptidyl-tRNA hydrolase-like"/>
    <property type="match status" value="1"/>
</dbReference>
<dbReference type="Pfam" id="PF01195">
    <property type="entry name" value="Pept_tRNA_hydro"/>
    <property type="match status" value="1"/>
</dbReference>
<keyword evidence="3" id="KW-0378">Hydrolase</keyword>
<evidence type="ECO:0000256" key="4">
    <source>
        <dbReference type="ARBA" id="ARBA00022884"/>
    </source>
</evidence>
<dbReference type="CDD" id="cd00462">
    <property type="entry name" value="PTH"/>
    <property type="match status" value="1"/>
</dbReference>
<dbReference type="AlphaFoldDB" id="A0A381PP75"/>
<evidence type="ECO:0000256" key="2">
    <source>
        <dbReference type="ARBA" id="ARBA00022555"/>
    </source>
</evidence>